<gene>
    <name evidence="2" type="ORF">CBR_g4805</name>
</gene>
<accession>A0A388KIX0</accession>
<dbReference type="GO" id="GO:0007064">
    <property type="term" value="P:mitotic sister chromatid cohesion"/>
    <property type="evidence" value="ECO:0007669"/>
    <property type="project" value="InterPro"/>
</dbReference>
<protein>
    <submittedName>
        <fullName evidence="2">Uncharacterized protein</fullName>
    </submittedName>
</protein>
<dbReference type="Proteomes" id="UP000265515">
    <property type="component" value="Unassembled WGS sequence"/>
</dbReference>
<evidence type="ECO:0000313" key="3">
    <source>
        <dbReference type="Proteomes" id="UP000265515"/>
    </source>
</evidence>
<feature type="region of interest" description="Disordered" evidence="1">
    <location>
        <begin position="52"/>
        <end position="81"/>
    </location>
</feature>
<dbReference type="AlphaFoldDB" id="A0A388KIX0"/>
<keyword evidence="3" id="KW-1185">Reference proteome</keyword>
<dbReference type="EMBL" id="BFEA01000123">
    <property type="protein sequence ID" value="GBG69977.1"/>
    <property type="molecule type" value="Genomic_DNA"/>
</dbReference>
<dbReference type="InterPro" id="IPR018607">
    <property type="entry name" value="Ctf8"/>
</dbReference>
<dbReference type="Gramene" id="GBG69977">
    <property type="protein sequence ID" value="GBG69977"/>
    <property type="gene ID" value="CBR_g4805"/>
</dbReference>
<comment type="caution">
    <text evidence="2">The sequence shown here is derived from an EMBL/GenBank/DDBJ whole genome shotgun (WGS) entry which is preliminary data.</text>
</comment>
<dbReference type="OMA" id="LMCATSP"/>
<evidence type="ECO:0000256" key="1">
    <source>
        <dbReference type="SAM" id="MobiDB-lite"/>
    </source>
</evidence>
<proteinExistence type="predicted"/>
<organism evidence="2 3">
    <name type="scientific">Chara braunii</name>
    <name type="common">Braun's stonewort</name>
    <dbReference type="NCBI Taxonomy" id="69332"/>
    <lineage>
        <taxon>Eukaryota</taxon>
        <taxon>Viridiplantae</taxon>
        <taxon>Streptophyta</taxon>
        <taxon>Charophyceae</taxon>
        <taxon>Charales</taxon>
        <taxon>Characeae</taxon>
        <taxon>Chara</taxon>
    </lineage>
</organism>
<dbReference type="OrthoDB" id="121932at2759"/>
<dbReference type="PANTHER" id="PTHR47475:SF2">
    <property type="entry name" value="CHROMOSOME TRANSMISSION FIDELITY PROTEIN 8"/>
    <property type="match status" value="1"/>
</dbReference>
<reference evidence="2 3" key="1">
    <citation type="journal article" date="2018" name="Cell">
        <title>The Chara Genome: Secondary Complexity and Implications for Plant Terrestrialization.</title>
        <authorList>
            <person name="Nishiyama T."/>
            <person name="Sakayama H."/>
            <person name="Vries J.D."/>
            <person name="Buschmann H."/>
            <person name="Saint-Marcoux D."/>
            <person name="Ullrich K.K."/>
            <person name="Haas F.B."/>
            <person name="Vanderstraeten L."/>
            <person name="Becker D."/>
            <person name="Lang D."/>
            <person name="Vosolsobe S."/>
            <person name="Rombauts S."/>
            <person name="Wilhelmsson P.K.I."/>
            <person name="Janitza P."/>
            <person name="Kern R."/>
            <person name="Heyl A."/>
            <person name="Rumpler F."/>
            <person name="Villalobos L.I.A.C."/>
            <person name="Clay J.M."/>
            <person name="Skokan R."/>
            <person name="Toyoda A."/>
            <person name="Suzuki Y."/>
            <person name="Kagoshima H."/>
            <person name="Schijlen E."/>
            <person name="Tajeshwar N."/>
            <person name="Catarino B."/>
            <person name="Hetherington A.J."/>
            <person name="Saltykova A."/>
            <person name="Bonnot C."/>
            <person name="Breuninger H."/>
            <person name="Symeonidi A."/>
            <person name="Radhakrishnan G.V."/>
            <person name="Van Nieuwerburgh F."/>
            <person name="Deforce D."/>
            <person name="Chang C."/>
            <person name="Karol K.G."/>
            <person name="Hedrich R."/>
            <person name="Ulvskov P."/>
            <person name="Glockner G."/>
            <person name="Delwiche C.F."/>
            <person name="Petrasek J."/>
            <person name="Van de Peer Y."/>
            <person name="Friml J."/>
            <person name="Beilby M."/>
            <person name="Dolan L."/>
            <person name="Kohara Y."/>
            <person name="Sugano S."/>
            <person name="Fujiyama A."/>
            <person name="Delaux P.-M."/>
            <person name="Quint M."/>
            <person name="TheiBen G."/>
            <person name="Hagemann M."/>
            <person name="Harholt J."/>
            <person name="Dunand C."/>
            <person name="Zachgo S."/>
            <person name="Langdale J."/>
            <person name="Maumus F."/>
            <person name="Straeten D.V.D."/>
            <person name="Gould S.B."/>
            <person name="Rensing S.A."/>
        </authorList>
    </citation>
    <scope>NUCLEOTIDE SEQUENCE [LARGE SCALE GENOMIC DNA]</scope>
    <source>
        <strain evidence="2 3">S276</strain>
    </source>
</reference>
<dbReference type="STRING" id="69332.A0A388KIX0"/>
<dbReference type="PANTHER" id="PTHR47475">
    <property type="entry name" value="CHROMOSOME TRANSMISSION FIDELITY PROTEIN 8"/>
    <property type="match status" value="1"/>
</dbReference>
<dbReference type="Pfam" id="PF09696">
    <property type="entry name" value="Ctf8"/>
    <property type="match status" value="1"/>
</dbReference>
<dbReference type="GO" id="GO:0031390">
    <property type="term" value="C:Ctf18 RFC-like complex"/>
    <property type="evidence" value="ECO:0007669"/>
    <property type="project" value="InterPro"/>
</dbReference>
<name>A0A388KIX0_CHABU</name>
<sequence>MQNQLRNLEIGLMCATSPGSARLTIGYHQLEGKRVALKKPLVILKKKVSTLRSSSSTKAESEIHLSEEVGSQGEAQDKPERSSVEYLAIGVIKHKYLFKTRPRAIISKPDGKNRPW</sequence>
<evidence type="ECO:0000313" key="2">
    <source>
        <dbReference type="EMBL" id="GBG69977.1"/>
    </source>
</evidence>